<evidence type="ECO:0000259" key="1">
    <source>
        <dbReference type="Pfam" id="PF13842"/>
    </source>
</evidence>
<feature type="domain" description="PiggyBac transposable element-derived protein" evidence="2">
    <location>
        <begin position="4"/>
        <end position="288"/>
    </location>
</feature>
<comment type="caution">
    <text evidence="3">The sequence shown here is derived from an EMBL/GenBank/DDBJ whole genome shotgun (WGS) entry which is preliminary data.</text>
</comment>
<reference evidence="3" key="1">
    <citation type="submission" date="2023-05" db="EMBL/GenBank/DDBJ databases">
        <authorList>
            <person name="Stuckert A."/>
        </authorList>
    </citation>
    <scope>NUCLEOTIDE SEQUENCE</scope>
</reference>
<sequence length="405" mass="46880">MLATPFFGTVMSEYCFSLIMKFLHFANNDNFDESTHPAPKLKKIWEVSQIILRNFQQSYVPERDICIDESLMAYKGRLSWIQYIASKRARFGVRSYLLCESSTGYIWNTIIYTGKRTKVDPKYSNYGMATSSVLSLIEPLLNQGYCITMDKFYTSPELYKVLLQHKTDAYGTVRANRRNLPSMFGKTKLKPGGIVAWQKGKMMALRWRDKKDVCLMSTVHNASTVMVQSKGGKHMQKPQVVIDYNRTMGGIDRADQAMTFYPAMRKQQKKYYKKIFRHLLEQCLWNAYILFRKNSDNPVLHADFIWKVAESIFLKHQTPSMSVGRSGRRAVGVVNPERLTGRHFIDHIPPTQKKAAPTRMCVVCCSRRDESGKKIRKETRFHCPDCDVGLCAVPCFRIYHTRDVF</sequence>
<dbReference type="Pfam" id="PF13842">
    <property type="entry name" value="zf-Tnp_2"/>
    <property type="match status" value="1"/>
</dbReference>
<keyword evidence="4" id="KW-1185">Reference proteome</keyword>
<evidence type="ECO:0000313" key="4">
    <source>
        <dbReference type="Proteomes" id="UP001162483"/>
    </source>
</evidence>
<dbReference type="Proteomes" id="UP001162483">
    <property type="component" value="Unassembled WGS sequence"/>
</dbReference>
<dbReference type="InterPro" id="IPR029526">
    <property type="entry name" value="PGBD"/>
</dbReference>
<proteinExistence type="predicted"/>
<gene>
    <name evidence="3" type="ORF">SPARVUS_LOCUS15333536</name>
</gene>
<organism evidence="3 4">
    <name type="scientific">Staurois parvus</name>
    <dbReference type="NCBI Taxonomy" id="386267"/>
    <lineage>
        <taxon>Eukaryota</taxon>
        <taxon>Metazoa</taxon>
        <taxon>Chordata</taxon>
        <taxon>Craniata</taxon>
        <taxon>Vertebrata</taxon>
        <taxon>Euteleostomi</taxon>
        <taxon>Amphibia</taxon>
        <taxon>Batrachia</taxon>
        <taxon>Anura</taxon>
        <taxon>Neobatrachia</taxon>
        <taxon>Ranoidea</taxon>
        <taxon>Ranidae</taxon>
        <taxon>Staurois</taxon>
    </lineage>
</organism>
<evidence type="ECO:0008006" key="5">
    <source>
        <dbReference type="Google" id="ProtNLM"/>
    </source>
</evidence>
<dbReference type="InterPro" id="IPR032718">
    <property type="entry name" value="PGBD4_Znf_C"/>
</dbReference>
<dbReference type="PANTHER" id="PTHR46599">
    <property type="entry name" value="PIGGYBAC TRANSPOSABLE ELEMENT-DERIVED PROTEIN 4"/>
    <property type="match status" value="1"/>
</dbReference>
<evidence type="ECO:0000313" key="3">
    <source>
        <dbReference type="EMBL" id="CAI9616164.1"/>
    </source>
</evidence>
<name>A0ABN9H473_9NEOB</name>
<feature type="domain" description="PiggyBac transposable element-derived protein 4 C-terminal zinc-finger" evidence="1">
    <location>
        <begin position="352"/>
        <end position="400"/>
    </location>
</feature>
<dbReference type="EMBL" id="CATNWA010019994">
    <property type="protein sequence ID" value="CAI9616164.1"/>
    <property type="molecule type" value="Genomic_DNA"/>
</dbReference>
<evidence type="ECO:0000259" key="2">
    <source>
        <dbReference type="Pfam" id="PF13843"/>
    </source>
</evidence>
<accession>A0ABN9H473</accession>
<dbReference type="PANTHER" id="PTHR46599:SF3">
    <property type="entry name" value="PIGGYBAC TRANSPOSABLE ELEMENT-DERIVED PROTEIN 4"/>
    <property type="match status" value="1"/>
</dbReference>
<dbReference type="Pfam" id="PF13843">
    <property type="entry name" value="DDE_Tnp_1_7"/>
    <property type="match status" value="1"/>
</dbReference>
<protein>
    <recommendedName>
        <fullName evidence="5">PiggyBac transposable element-derived protein 4</fullName>
    </recommendedName>
</protein>